<evidence type="ECO:0000313" key="2">
    <source>
        <dbReference type="Proteomes" id="UP000220527"/>
    </source>
</evidence>
<dbReference type="AlphaFoldDB" id="A0A2A6RPY0"/>
<keyword evidence="2" id="KW-1185">Reference proteome</keyword>
<organism evidence="1 2">
    <name type="scientific">Candidatus Viridilinea mediisalina</name>
    <dbReference type="NCBI Taxonomy" id="2024553"/>
    <lineage>
        <taxon>Bacteria</taxon>
        <taxon>Bacillati</taxon>
        <taxon>Chloroflexota</taxon>
        <taxon>Chloroflexia</taxon>
        <taxon>Chloroflexales</taxon>
        <taxon>Chloroflexineae</taxon>
        <taxon>Oscillochloridaceae</taxon>
        <taxon>Candidatus Viridilinea</taxon>
    </lineage>
</organism>
<dbReference type="Proteomes" id="UP000220527">
    <property type="component" value="Unassembled WGS sequence"/>
</dbReference>
<name>A0A2A6RPY0_9CHLR</name>
<accession>A0A2A6RPY0</accession>
<proteinExistence type="predicted"/>
<sequence length="107" mass="11692">MQHALRIIPITIEQAACLMTFKRIETPCPAIGYRLSAIGYRLSAIGYRLSAIESINRESAWESNPPTRLVTALFGFEDQGSHPATSALSGDCSSFIAPLSMLCNNYP</sequence>
<gene>
    <name evidence="1" type="ORF">CJ255_00650</name>
</gene>
<reference evidence="2" key="1">
    <citation type="submission" date="2017-08" db="EMBL/GenBank/DDBJ databases">
        <authorList>
            <person name="Grouzdev D.S."/>
            <person name="Gaisin V.A."/>
            <person name="Rysina M.S."/>
            <person name="Gorlenko V.M."/>
        </authorList>
    </citation>
    <scope>NUCLEOTIDE SEQUENCE [LARGE SCALE GENOMIC DNA]</scope>
    <source>
        <strain evidence="2">Kir15-3F</strain>
    </source>
</reference>
<dbReference type="EMBL" id="NQWI01000002">
    <property type="protein sequence ID" value="PDW04920.1"/>
    <property type="molecule type" value="Genomic_DNA"/>
</dbReference>
<comment type="caution">
    <text evidence="1">The sequence shown here is derived from an EMBL/GenBank/DDBJ whole genome shotgun (WGS) entry which is preliminary data.</text>
</comment>
<evidence type="ECO:0000313" key="1">
    <source>
        <dbReference type="EMBL" id="PDW04920.1"/>
    </source>
</evidence>
<protein>
    <submittedName>
        <fullName evidence="1">Uncharacterized protein</fullName>
    </submittedName>
</protein>
<dbReference type="OrthoDB" id="9811097at2"/>